<dbReference type="SUPFAM" id="SSF53474">
    <property type="entry name" value="alpha/beta-Hydrolases"/>
    <property type="match status" value="1"/>
</dbReference>
<gene>
    <name evidence="2" type="ORF">GGR03_003013</name>
</gene>
<evidence type="ECO:0000259" key="1">
    <source>
        <dbReference type="Pfam" id="PF12146"/>
    </source>
</evidence>
<dbReference type="Pfam" id="PF12146">
    <property type="entry name" value="Hydrolase_4"/>
    <property type="match status" value="1"/>
</dbReference>
<dbReference type="InterPro" id="IPR029058">
    <property type="entry name" value="AB_hydrolase_fold"/>
</dbReference>
<protein>
    <submittedName>
        <fullName evidence="2">Lysophospholipase</fullName>
        <ecNumber evidence="2">3.1.1.5</ecNumber>
    </submittedName>
</protein>
<dbReference type="EC" id="3.1.1.5" evidence="2"/>
<dbReference type="RefSeq" id="WP_183209412.1">
    <property type="nucleotide sequence ID" value="NZ_JAAAMM010000004.1"/>
</dbReference>
<dbReference type="EMBL" id="JACIEM010000004">
    <property type="protein sequence ID" value="MBB4003925.1"/>
    <property type="molecule type" value="Genomic_DNA"/>
</dbReference>
<keyword evidence="3" id="KW-1185">Reference proteome</keyword>
<sequence length="363" mass="39430">MNATNETDELVVVEGNAPPAGIVVQTLRTLDGTRLRCAVSPSLLDATRGTVILLQGRNEAIEKYFETIADLNRRGYAVVTFDWRGQGGSDRLLRGSSLGHVRHFGQYVSDLECVIQDIVLPDCRGPYAILAHSMGALVALRASPRLTNIVERMVLCAPLIAFKRRRMGTRALHRIARIACFFGLGRLAVPMRTVPDRDMTLANNVLTSDSRRFARHRALVAAAPQLFLGKPTVSWLAAVTGAMVRLDDSDEIARLAVPTLMICAGSDAVVGTASAERLAWRMRSGSSLTIPFARHELLQEADRFREPLLEAFEAFTSTALPLPAGATPSPDADDTLAIDEADLAIDDSAVEDVESLAMQSGRR</sequence>
<organism evidence="2 3">
    <name type="scientific">Aurantimonas endophytica</name>
    <dbReference type="NCBI Taxonomy" id="1522175"/>
    <lineage>
        <taxon>Bacteria</taxon>
        <taxon>Pseudomonadati</taxon>
        <taxon>Pseudomonadota</taxon>
        <taxon>Alphaproteobacteria</taxon>
        <taxon>Hyphomicrobiales</taxon>
        <taxon>Aurantimonadaceae</taxon>
        <taxon>Aurantimonas</taxon>
    </lineage>
</organism>
<feature type="domain" description="Serine aminopeptidase S33" evidence="1">
    <location>
        <begin position="47"/>
        <end position="302"/>
    </location>
</feature>
<dbReference type="InterPro" id="IPR022742">
    <property type="entry name" value="Hydrolase_4"/>
</dbReference>
<keyword evidence="2" id="KW-0378">Hydrolase</keyword>
<dbReference type="Proteomes" id="UP000588647">
    <property type="component" value="Unassembled WGS sequence"/>
</dbReference>
<name>A0A7W6HEU4_9HYPH</name>
<evidence type="ECO:0000313" key="3">
    <source>
        <dbReference type="Proteomes" id="UP000588647"/>
    </source>
</evidence>
<dbReference type="PANTHER" id="PTHR11614">
    <property type="entry name" value="PHOSPHOLIPASE-RELATED"/>
    <property type="match status" value="1"/>
</dbReference>
<dbReference type="AlphaFoldDB" id="A0A7W6HEU4"/>
<accession>A0A7W6HEU4</accession>
<evidence type="ECO:0000313" key="2">
    <source>
        <dbReference type="EMBL" id="MBB4003925.1"/>
    </source>
</evidence>
<dbReference type="Gene3D" id="3.40.50.1820">
    <property type="entry name" value="alpha/beta hydrolase"/>
    <property type="match status" value="1"/>
</dbReference>
<proteinExistence type="predicted"/>
<dbReference type="GO" id="GO:0004622">
    <property type="term" value="F:phosphatidylcholine lysophospholipase activity"/>
    <property type="evidence" value="ECO:0007669"/>
    <property type="project" value="UniProtKB-EC"/>
</dbReference>
<comment type="caution">
    <text evidence="2">The sequence shown here is derived from an EMBL/GenBank/DDBJ whole genome shotgun (WGS) entry which is preliminary data.</text>
</comment>
<reference evidence="2 3" key="1">
    <citation type="submission" date="2020-08" db="EMBL/GenBank/DDBJ databases">
        <title>Genomic Encyclopedia of Type Strains, Phase IV (KMG-IV): sequencing the most valuable type-strain genomes for metagenomic binning, comparative biology and taxonomic classification.</title>
        <authorList>
            <person name="Goeker M."/>
        </authorList>
    </citation>
    <scope>NUCLEOTIDE SEQUENCE [LARGE SCALE GENOMIC DNA]</scope>
    <source>
        <strain evidence="2 3">DSM 103570</strain>
    </source>
</reference>
<dbReference type="InterPro" id="IPR051044">
    <property type="entry name" value="MAG_DAG_Lipase"/>
</dbReference>